<organism evidence="1 2">
    <name type="scientific">Taenia crassiceps</name>
    <dbReference type="NCBI Taxonomy" id="6207"/>
    <lineage>
        <taxon>Eukaryota</taxon>
        <taxon>Metazoa</taxon>
        <taxon>Spiralia</taxon>
        <taxon>Lophotrochozoa</taxon>
        <taxon>Platyhelminthes</taxon>
        <taxon>Cestoda</taxon>
        <taxon>Eucestoda</taxon>
        <taxon>Cyclophyllidea</taxon>
        <taxon>Taeniidae</taxon>
        <taxon>Taenia</taxon>
    </lineage>
</organism>
<reference evidence="1 2" key="1">
    <citation type="journal article" date="2022" name="Front. Cell. Infect. Microbiol.">
        <title>The Genomes of Two Strains of Taenia crassiceps the Animal Model for the Study of Human Cysticercosis.</title>
        <authorList>
            <person name="Bobes R.J."/>
            <person name="Estrada K."/>
            <person name="Rios-Valencia D.G."/>
            <person name="Calderon-Gallegos A."/>
            <person name="de la Torre P."/>
            <person name="Carrero J.C."/>
            <person name="Sanchez-Flores A."/>
            <person name="Laclette J.P."/>
        </authorList>
    </citation>
    <scope>NUCLEOTIDE SEQUENCE [LARGE SCALE GENOMIC DNA]</scope>
    <source>
        <strain evidence="1">WFUcys</strain>
    </source>
</reference>
<accession>A0ABR4QG74</accession>
<evidence type="ECO:0000313" key="2">
    <source>
        <dbReference type="Proteomes" id="UP001651158"/>
    </source>
</evidence>
<keyword evidence="2" id="KW-1185">Reference proteome</keyword>
<proteinExistence type="predicted"/>
<dbReference type="EMBL" id="JAKROA010000003">
    <property type="protein sequence ID" value="KAL5108536.1"/>
    <property type="molecule type" value="Genomic_DNA"/>
</dbReference>
<sequence>MSLSDADHEINSTIIMWTLKSIDGGGGGGGSGPPSQQSAMMEGGLCGVKYDFWLVLDSVFQQVVSSVINCGGEEAEIEDVWTGREWLFMDLQVTMPQLFTY</sequence>
<evidence type="ECO:0000313" key="1">
    <source>
        <dbReference type="EMBL" id="KAL5108536.1"/>
    </source>
</evidence>
<comment type="caution">
    <text evidence="1">The sequence shown here is derived from an EMBL/GenBank/DDBJ whole genome shotgun (WGS) entry which is preliminary data.</text>
</comment>
<dbReference type="Proteomes" id="UP001651158">
    <property type="component" value="Unassembled WGS sequence"/>
</dbReference>
<protein>
    <submittedName>
        <fullName evidence="1">Uncharacterized protein</fullName>
    </submittedName>
</protein>
<gene>
    <name evidence="1" type="ORF">TcWFU_001819</name>
</gene>
<name>A0ABR4QG74_9CEST</name>